<dbReference type="Proteomes" id="UP001244295">
    <property type="component" value="Unassembled WGS sequence"/>
</dbReference>
<dbReference type="KEGG" id="vbo:CKY39_26190"/>
<evidence type="ECO:0000313" key="2">
    <source>
        <dbReference type="EMBL" id="MDP9924760.1"/>
    </source>
</evidence>
<dbReference type="RefSeq" id="WP_070062185.1">
    <property type="nucleotide sequence ID" value="NZ_CP023284.1"/>
</dbReference>
<dbReference type="EMBL" id="CP023284">
    <property type="protein sequence ID" value="ATA56332.1"/>
    <property type="molecule type" value="Genomic_DNA"/>
</dbReference>
<sequence length="146" mass="16498">MSFSIYYDARRDSPLTREEAQRLDAIVAAFDKVDEADRHAHSGKGLNWETFTLYEASGLTGGKVLEGATKLPDNKAFAMHKGASHWVACLNRIRREVLPDARWSVSIDDRMLLWNDKSGWHDEASDGLATLWLGCLLSAPFRRFTK</sequence>
<dbReference type="EMBL" id="JAUSRR010000006">
    <property type="protein sequence ID" value="MDP9924760.1"/>
    <property type="molecule type" value="Genomic_DNA"/>
</dbReference>
<dbReference type="AlphaFoldDB" id="A0A1E7U5D3"/>
<evidence type="ECO:0000313" key="3">
    <source>
        <dbReference type="Proteomes" id="UP000217154"/>
    </source>
</evidence>
<name>A0A1E7U5D3_9BURK</name>
<evidence type="ECO:0000313" key="1">
    <source>
        <dbReference type="EMBL" id="ATA56332.1"/>
    </source>
</evidence>
<dbReference type="OrthoDB" id="6658607at2"/>
<reference evidence="1 3" key="1">
    <citation type="submission" date="2017-09" db="EMBL/GenBank/DDBJ databases">
        <title>The diverse metabolic capabilities of V. boronicumulans make it an excellent choice for continued studies on novel biodegradation.</title>
        <authorList>
            <person name="Sun S."/>
        </authorList>
    </citation>
    <scope>NUCLEOTIDE SEQUENCE [LARGE SCALE GENOMIC DNA]</scope>
    <source>
        <strain evidence="1 3">J1</strain>
    </source>
</reference>
<gene>
    <name evidence="1" type="ORF">CKY39_26190</name>
    <name evidence="2" type="ORF">J2W25_003796</name>
</gene>
<proteinExistence type="predicted"/>
<protein>
    <submittedName>
        <fullName evidence="1">Uncharacterized protein</fullName>
    </submittedName>
</protein>
<dbReference type="Proteomes" id="UP000217154">
    <property type="component" value="Chromosome"/>
</dbReference>
<accession>A0A1E7U5D3</accession>
<reference evidence="2" key="2">
    <citation type="submission" date="2023-07" db="EMBL/GenBank/DDBJ databases">
        <title>Sorghum-associated microbial communities from plants grown in Nebraska, USA.</title>
        <authorList>
            <person name="Schachtman D."/>
        </authorList>
    </citation>
    <scope>NUCLEOTIDE SEQUENCE</scope>
    <source>
        <strain evidence="2">DS2795</strain>
    </source>
</reference>
<organism evidence="1 3">
    <name type="scientific">Variovorax boronicumulans</name>
    <dbReference type="NCBI Taxonomy" id="436515"/>
    <lineage>
        <taxon>Bacteria</taxon>
        <taxon>Pseudomonadati</taxon>
        <taxon>Pseudomonadota</taxon>
        <taxon>Betaproteobacteria</taxon>
        <taxon>Burkholderiales</taxon>
        <taxon>Comamonadaceae</taxon>
        <taxon>Variovorax</taxon>
    </lineage>
</organism>